<dbReference type="PROSITE" id="PS51225">
    <property type="entry name" value="MARVEL"/>
    <property type="match status" value="1"/>
</dbReference>
<dbReference type="InterPro" id="IPR008253">
    <property type="entry name" value="Marvel"/>
</dbReference>
<evidence type="ECO:0000256" key="3">
    <source>
        <dbReference type="ARBA" id="ARBA00022692"/>
    </source>
</evidence>
<keyword evidence="3 7" id="KW-0812">Transmembrane</keyword>
<evidence type="ECO:0000256" key="7">
    <source>
        <dbReference type="PROSITE-ProRule" id="PRU00581"/>
    </source>
</evidence>
<keyword evidence="5 7" id="KW-0472">Membrane</keyword>
<accession>A0ABM1BNL6</accession>
<gene>
    <name evidence="11 12 13" type="primary">LOC106469667</name>
</gene>
<evidence type="ECO:0000256" key="2">
    <source>
        <dbReference type="ARBA" id="ARBA00006476"/>
    </source>
</evidence>
<dbReference type="PANTHER" id="PTHR10306">
    <property type="entry name" value="SYNAPTOPHYSIN"/>
    <property type="match status" value="1"/>
</dbReference>
<evidence type="ECO:0000313" key="13">
    <source>
        <dbReference type="RefSeq" id="XP_022253952.1"/>
    </source>
</evidence>
<feature type="transmembrane region" description="Helical" evidence="8">
    <location>
        <begin position="91"/>
        <end position="113"/>
    </location>
</feature>
<evidence type="ECO:0000313" key="11">
    <source>
        <dbReference type="RefSeq" id="XP_013785623.1"/>
    </source>
</evidence>
<evidence type="ECO:0000313" key="12">
    <source>
        <dbReference type="RefSeq" id="XP_022253951.1"/>
    </source>
</evidence>
<evidence type="ECO:0000313" key="10">
    <source>
        <dbReference type="Proteomes" id="UP000694941"/>
    </source>
</evidence>
<dbReference type="RefSeq" id="XP_022253951.1">
    <property type="nucleotide sequence ID" value="XM_022398243.1"/>
</dbReference>
<feature type="domain" description="MARVEL" evidence="9">
    <location>
        <begin position="8"/>
        <end position="210"/>
    </location>
</feature>
<feature type="transmembrane region" description="Helical" evidence="8">
    <location>
        <begin position="186"/>
        <end position="206"/>
    </location>
</feature>
<comment type="subcellular location">
    <subcellularLocation>
        <location evidence="1">Membrane</location>
        <topology evidence="1">Multi-pass membrane protein</topology>
    </subcellularLocation>
</comment>
<evidence type="ECO:0000256" key="1">
    <source>
        <dbReference type="ARBA" id="ARBA00004141"/>
    </source>
</evidence>
<sequence>MENMNLQILKQPLGFLRAIQFIMSIFAFATTSGFSTHTSFKIDCGNETFKQVDLNFGYSFKLSHIPITVEDCKGNVSIVKLPWDFSSSAEFFVATGVLAFLFTLLALVIYIFCSSYYINNQLVPICDLATSVVLSVLWLSAASAWAHGVNYVKYYANPENVYEFVNACSGDKCETTYTGNYASLNVSLIFGFGNFLLWASSLWFVYKETKFHQEPSQQQQ</sequence>
<dbReference type="PRINTS" id="PR00220">
    <property type="entry name" value="SYNAPTOPHYSN"/>
</dbReference>
<keyword evidence="4 8" id="KW-1133">Transmembrane helix</keyword>
<comment type="similarity">
    <text evidence="2">Belongs to the synaptophysin/synaptobrevin family.</text>
</comment>
<reference evidence="11 12" key="1">
    <citation type="submission" date="2025-05" db="UniProtKB">
        <authorList>
            <consortium name="RefSeq"/>
        </authorList>
    </citation>
    <scope>IDENTIFICATION</scope>
    <source>
        <tissue evidence="11 12">Muscle</tissue>
    </source>
</reference>
<dbReference type="Pfam" id="PF01284">
    <property type="entry name" value="MARVEL"/>
    <property type="match status" value="1"/>
</dbReference>
<evidence type="ECO:0000259" key="9">
    <source>
        <dbReference type="PROSITE" id="PS51225"/>
    </source>
</evidence>
<name>A0ABM1BNL6_LIMPO</name>
<dbReference type="GeneID" id="106469667"/>
<feature type="transmembrane region" description="Helical" evidence="8">
    <location>
        <begin position="12"/>
        <end position="30"/>
    </location>
</feature>
<keyword evidence="6" id="KW-0325">Glycoprotein</keyword>
<organism evidence="10 11">
    <name type="scientific">Limulus polyphemus</name>
    <name type="common">Atlantic horseshoe crab</name>
    <dbReference type="NCBI Taxonomy" id="6850"/>
    <lineage>
        <taxon>Eukaryota</taxon>
        <taxon>Metazoa</taxon>
        <taxon>Ecdysozoa</taxon>
        <taxon>Arthropoda</taxon>
        <taxon>Chelicerata</taxon>
        <taxon>Merostomata</taxon>
        <taxon>Xiphosura</taxon>
        <taxon>Limulidae</taxon>
        <taxon>Limulus</taxon>
    </lineage>
</organism>
<evidence type="ECO:0000256" key="6">
    <source>
        <dbReference type="ARBA" id="ARBA00023180"/>
    </source>
</evidence>
<protein>
    <submittedName>
        <fullName evidence="11 12">Synaptophysin-like</fullName>
    </submittedName>
</protein>
<evidence type="ECO:0000256" key="4">
    <source>
        <dbReference type="ARBA" id="ARBA00022989"/>
    </source>
</evidence>
<dbReference type="RefSeq" id="XP_022253952.1">
    <property type="nucleotide sequence ID" value="XM_022398244.1"/>
</dbReference>
<proteinExistence type="inferred from homology"/>
<keyword evidence="10" id="KW-1185">Reference proteome</keyword>
<dbReference type="Proteomes" id="UP000694941">
    <property type="component" value="Unplaced"/>
</dbReference>
<evidence type="ECO:0000256" key="5">
    <source>
        <dbReference type="ARBA" id="ARBA00023136"/>
    </source>
</evidence>
<dbReference type="RefSeq" id="XP_013785623.1">
    <property type="nucleotide sequence ID" value="XM_013930169.2"/>
</dbReference>
<dbReference type="PANTHER" id="PTHR10306:SF17">
    <property type="entry name" value="MARVEL DOMAIN-CONTAINING PROTEIN"/>
    <property type="match status" value="1"/>
</dbReference>
<dbReference type="InterPro" id="IPR001285">
    <property type="entry name" value="Synaptophysin/porin"/>
</dbReference>
<evidence type="ECO:0000256" key="8">
    <source>
        <dbReference type="SAM" id="Phobius"/>
    </source>
</evidence>
<feature type="transmembrane region" description="Helical" evidence="8">
    <location>
        <begin position="125"/>
        <end position="146"/>
    </location>
</feature>